<proteinExistence type="predicted"/>
<reference evidence="11" key="1">
    <citation type="submission" date="2019-11" db="EMBL/GenBank/DDBJ databases">
        <title>Whole genome comparisons of Staphylococcus agnetis isolates from cattle and chickens.</title>
        <authorList>
            <person name="Rhoads D."/>
            <person name="Shwani A."/>
            <person name="Adkins P."/>
            <person name="Calcutt M."/>
            <person name="Middleton J."/>
        </authorList>
    </citation>
    <scope>NUCLEOTIDE SEQUENCE</scope>
    <source>
        <strain evidence="11">1387</strain>
    </source>
</reference>
<feature type="region of interest" description="Disordered" evidence="6">
    <location>
        <begin position="42"/>
        <end position="235"/>
    </location>
</feature>
<evidence type="ECO:0000256" key="3">
    <source>
        <dbReference type="ARBA" id="ARBA00022525"/>
    </source>
</evidence>
<feature type="chain" id="PRO_5043757319" evidence="7">
    <location>
        <begin position="43"/>
        <end position="563"/>
    </location>
</feature>
<name>A0AAW9YVJ7_9STAP</name>
<gene>
    <name evidence="11" type="ORF">GLV84_12960</name>
</gene>
<dbReference type="Gene3D" id="2.60.40.1290">
    <property type="match status" value="1"/>
</dbReference>
<feature type="signal peptide" evidence="7">
    <location>
        <begin position="1"/>
        <end position="42"/>
    </location>
</feature>
<dbReference type="SUPFAM" id="SSF49401">
    <property type="entry name" value="Bacterial adhesins"/>
    <property type="match status" value="2"/>
</dbReference>
<dbReference type="InterPro" id="IPR005877">
    <property type="entry name" value="YSIRK_signal_dom"/>
</dbReference>
<evidence type="ECO:0000256" key="5">
    <source>
        <dbReference type="ARBA" id="ARBA00023088"/>
    </source>
</evidence>
<protein>
    <submittedName>
        <fullName evidence="11">YSIRK-type signal peptide-containing protein</fullName>
    </submittedName>
</protein>
<keyword evidence="2" id="KW-0134">Cell wall</keyword>
<feature type="domain" description="SDR-like Ig" evidence="10">
    <location>
        <begin position="279"/>
        <end position="383"/>
    </location>
</feature>
<dbReference type="InterPro" id="IPR008966">
    <property type="entry name" value="Adhesion_dom_sf"/>
</dbReference>
<dbReference type="InterPro" id="IPR011252">
    <property type="entry name" value="Fibrogen-bd_dom1"/>
</dbReference>
<feature type="compositionally biased region" description="Polar residues" evidence="6">
    <location>
        <begin position="191"/>
        <end position="224"/>
    </location>
</feature>
<evidence type="ECO:0000256" key="1">
    <source>
        <dbReference type="ARBA" id="ARBA00004168"/>
    </source>
</evidence>
<feature type="domain" description="Fibrinogen-binding" evidence="9">
    <location>
        <begin position="415"/>
        <end position="562"/>
    </location>
</feature>
<evidence type="ECO:0000259" key="10">
    <source>
        <dbReference type="Pfam" id="PF17961"/>
    </source>
</evidence>
<keyword evidence="3" id="KW-0964">Secreted</keyword>
<evidence type="ECO:0000313" key="12">
    <source>
        <dbReference type="Proteomes" id="UP000646308"/>
    </source>
</evidence>
<comment type="subcellular location">
    <subcellularLocation>
        <location evidence="1">Secreted</location>
        <location evidence="1">Cell wall</location>
        <topology evidence="1">Peptidoglycan-anchor</topology>
    </subcellularLocation>
</comment>
<dbReference type="Pfam" id="PF17961">
    <property type="entry name" value="Big_8"/>
    <property type="match status" value="1"/>
</dbReference>
<feature type="compositionally biased region" description="Low complexity" evidence="6">
    <location>
        <begin position="225"/>
        <end position="235"/>
    </location>
</feature>
<evidence type="ECO:0000259" key="9">
    <source>
        <dbReference type="Pfam" id="PF10425"/>
    </source>
</evidence>
<feature type="non-terminal residue" evidence="11">
    <location>
        <position position="563"/>
    </location>
</feature>
<dbReference type="Pfam" id="PF04650">
    <property type="entry name" value="YSIRK_signal"/>
    <property type="match status" value="1"/>
</dbReference>
<evidence type="ECO:0000256" key="2">
    <source>
        <dbReference type="ARBA" id="ARBA00022512"/>
    </source>
</evidence>
<dbReference type="InterPro" id="IPR011266">
    <property type="entry name" value="Adhesin_Fg-bd_dom_2"/>
</dbReference>
<keyword evidence="5" id="KW-0572">Peptidoglycan-anchor</keyword>
<evidence type="ECO:0000256" key="7">
    <source>
        <dbReference type="SAM" id="SignalP"/>
    </source>
</evidence>
<evidence type="ECO:0000259" key="8">
    <source>
        <dbReference type="Pfam" id="PF04650"/>
    </source>
</evidence>
<accession>A0AAW9YVJ7</accession>
<dbReference type="InterPro" id="IPR041171">
    <property type="entry name" value="SDR_Ig"/>
</dbReference>
<feature type="compositionally biased region" description="Low complexity" evidence="6">
    <location>
        <begin position="43"/>
        <end position="190"/>
    </location>
</feature>
<evidence type="ECO:0000313" key="11">
    <source>
        <dbReference type="EMBL" id="NJI03742.1"/>
    </source>
</evidence>
<evidence type="ECO:0000256" key="4">
    <source>
        <dbReference type="ARBA" id="ARBA00022729"/>
    </source>
</evidence>
<organism evidence="11 12">
    <name type="scientific">Staphylococcus agnetis</name>
    <dbReference type="NCBI Taxonomy" id="985762"/>
    <lineage>
        <taxon>Bacteria</taxon>
        <taxon>Bacillati</taxon>
        <taxon>Bacillota</taxon>
        <taxon>Bacilli</taxon>
        <taxon>Bacillales</taxon>
        <taxon>Staphylococcaceae</taxon>
        <taxon>Staphylococcus</taxon>
    </lineage>
</organism>
<dbReference type="EMBL" id="WMFL01000092">
    <property type="protein sequence ID" value="NJI03742.1"/>
    <property type="molecule type" value="Genomic_DNA"/>
</dbReference>
<dbReference type="NCBIfam" id="TIGR01168">
    <property type="entry name" value="YSIRK_signal"/>
    <property type="match status" value="1"/>
</dbReference>
<dbReference type="Proteomes" id="UP000646308">
    <property type="component" value="Unassembled WGS sequence"/>
</dbReference>
<sequence length="563" mass="59903">MKKYDFLPNRQNRYAVRKFTVGTASILLGTFLLMGSNEEAKAAESTASTAPNTTSSTSSPTTSSTSTNTTSTTNQSNSNPTTLPDTSMSTANATDTSTSTATASTVSSTNTSTSTTTTAPATSSTTTDTSTSASSPNTNTTVTDTTHTTTSNSNTSPQSTSTTATSETNTSTASTTSSSTSTSNTASVNAMPTQPNNTVTAAEPTSATSLSNPVTTGPSSSNNGPTTIATTAETTPTLRSFSLMTASPTVTTLAATSGANVNQLVTVTNPKISKTTIDPNQSGNFRLTADYVVNGKVNGGDYFTIQMPTYANLNGELDFSASNNQFPIDLYSPAGYVIANGVYDTNTKTLTYTFTDWVNDKENISGTFNLAQFADRKTAQKSGTYPLDYNLAGEPFSTSITYTYDNHDYGVYPSSVDTMITRVDGTEKNNTFTEVIYVNPKNVDLSAARLIMGKDTPNSNALIDYNTTNFHIYQVPDPSVLTDSYYFNPAGYQDLAPEFYQNGWIYTNLDGNLEIDFGAIRTPFVVVMDAHFDPNHSNDLSTRATLIATDQKNYTSNYNFDNG</sequence>
<evidence type="ECO:0000256" key="6">
    <source>
        <dbReference type="SAM" id="MobiDB-lite"/>
    </source>
</evidence>
<keyword evidence="4 7" id="KW-0732">Signal</keyword>
<dbReference type="Pfam" id="PF10425">
    <property type="entry name" value="SdrG_C_C"/>
    <property type="match status" value="1"/>
</dbReference>
<comment type="caution">
    <text evidence="11">The sequence shown here is derived from an EMBL/GenBank/DDBJ whole genome shotgun (WGS) entry which is preliminary data.</text>
</comment>
<dbReference type="Gene3D" id="2.60.40.1280">
    <property type="match status" value="1"/>
</dbReference>
<dbReference type="AlphaFoldDB" id="A0AAW9YVJ7"/>
<feature type="domain" description="YSIRK Gram-positive signal peptide" evidence="8">
    <location>
        <begin position="9"/>
        <end position="34"/>
    </location>
</feature>
<dbReference type="GO" id="GO:0007155">
    <property type="term" value="P:cell adhesion"/>
    <property type="evidence" value="ECO:0007669"/>
    <property type="project" value="InterPro"/>
</dbReference>